<dbReference type="OrthoDB" id="2049545at2"/>
<name>A0A1M5ZJ68_BUTFI</name>
<reference evidence="4" key="1">
    <citation type="submission" date="2016-11" db="EMBL/GenBank/DDBJ databases">
        <authorList>
            <person name="Varghese N."/>
            <person name="Submissions S."/>
        </authorList>
    </citation>
    <scope>NUCLEOTIDE SEQUENCE [LARGE SCALE GENOMIC DNA]</scope>
    <source>
        <strain evidence="4">DSM 3071</strain>
    </source>
</reference>
<dbReference type="Proteomes" id="UP000184278">
    <property type="component" value="Unassembled WGS sequence"/>
</dbReference>
<dbReference type="GeneID" id="89510197"/>
<evidence type="ECO:0000313" key="3">
    <source>
        <dbReference type="EMBL" id="SHI23983.1"/>
    </source>
</evidence>
<proteinExistence type="predicted"/>
<sequence>MKKKLSKIIATILMLTVSMIMSACATDDAIPISKEENREEYDQVTTYAAELLMKYSYNIVDDLTYVAIKNSEKGDKFDEKNSSSSSNAFAGMAIEEDTDQNIDVANSGSDDQTLTDGQNTDNGNIDDQSGNGDTSAVTDDTSGNGNSSDESLTGASDDTSGTDGTDVEGQDNGGTEGQNENGQTQQASSQDTVVADDELSDLDSELGGLKLSFNGYSVMNAYPSMNAQGGVTAKDGEKVLVLNFVLSNPTSSSISLNILNRNATFKVAVNGNNVGYTKVTMLMNDLSSYVGTVSAGSEEQLVLLVIVPSAQASSISNIAVTFDINGKSYTVRLE</sequence>
<dbReference type="PROSITE" id="PS51257">
    <property type="entry name" value="PROKAR_LIPOPROTEIN"/>
    <property type="match status" value="1"/>
</dbReference>
<keyword evidence="4" id="KW-1185">Reference proteome</keyword>
<dbReference type="RefSeq" id="WP_073387880.1">
    <property type="nucleotide sequence ID" value="NZ_FQXK01000019.1"/>
</dbReference>
<gene>
    <name evidence="3" type="ORF">SAMN02745229_02294</name>
</gene>
<feature type="compositionally biased region" description="Low complexity" evidence="1">
    <location>
        <begin position="151"/>
        <end position="164"/>
    </location>
</feature>
<feature type="compositionally biased region" description="Polar residues" evidence="1">
    <location>
        <begin position="102"/>
        <end position="150"/>
    </location>
</feature>
<evidence type="ECO:0000256" key="2">
    <source>
        <dbReference type="SAM" id="SignalP"/>
    </source>
</evidence>
<keyword evidence="2" id="KW-0732">Signal</keyword>
<dbReference type="AlphaFoldDB" id="A0A1M5ZJ68"/>
<dbReference type="STRING" id="1121131.SAMN02745229_02294"/>
<feature type="signal peptide" evidence="2">
    <location>
        <begin position="1"/>
        <end position="25"/>
    </location>
</feature>
<feature type="compositionally biased region" description="Low complexity" evidence="1">
    <location>
        <begin position="177"/>
        <end position="186"/>
    </location>
</feature>
<organism evidence="3 4">
    <name type="scientific">Butyrivibrio fibrisolvens DSM 3071</name>
    <dbReference type="NCBI Taxonomy" id="1121131"/>
    <lineage>
        <taxon>Bacteria</taxon>
        <taxon>Bacillati</taxon>
        <taxon>Bacillota</taxon>
        <taxon>Clostridia</taxon>
        <taxon>Lachnospirales</taxon>
        <taxon>Lachnospiraceae</taxon>
        <taxon>Butyrivibrio</taxon>
    </lineage>
</organism>
<feature type="region of interest" description="Disordered" evidence="1">
    <location>
        <begin position="102"/>
        <end position="194"/>
    </location>
</feature>
<accession>A0A1M5ZJ68</accession>
<evidence type="ECO:0000256" key="1">
    <source>
        <dbReference type="SAM" id="MobiDB-lite"/>
    </source>
</evidence>
<evidence type="ECO:0008006" key="5">
    <source>
        <dbReference type="Google" id="ProtNLM"/>
    </source>
</evidence>
<protein>
    <recommendedName>
        <fullName evidence="5">DUF4352 domain-containing protein</fullName>
    </recommendedName>
</protein>
<evidence type="ECO:0000313" key="4">
    <source>
        <dbReference type="Proteomes" id="UP000184278"/>
    </source>
</evidence>
<dbReference type="EMBL" id="FQXK01000019">
    <property type="protein sequence ID" value="SHI23983.1"/>
    <property type="molecule type" value="Genomic_DNA"/>
</dbReference>
<feature type="chain" id="PRO_5012657843" description="DUF4352 domain-containing protein" evidence="2">
    <location>
        <begin position="26"/>
        <end position="334"/>
    </location>
</feature>